<keyword evidence="3" id="KW-1185">Reference proteome</keyword>
<protein>
    <submittedName>
        <fullName evidence="2">Uncharacterized protein</fullName>
    </submittedName>
</protein>
<evidence type="ECO:0000256" key="1">
    <source>
        <dbReference type="SAM" id="SignalP"/>
    </source>
</evidence>
<sequence>MKTTGIATTSFFLTAALAGVVQRDTASIAPLPEQIQGIDKSGFPNAPSNLKAETKQFLEKYQKYSDKAVKSINPASGDKFASNGICYSEYPCFSVQKSAVGTIGNSEEVSQKQVSALLDQVLSSETVTYDNENGPAPFTGQQWTAEGATLSVIAPGGTAPSDVVAGLVFDLFKLQTEDATTNSIRAVKALGDGEQRPTVALCLHPADADAQKAYNFCIGKQLDGSYMPTETDNNNKRDVGDIADFICNLIDIPILC</sequence>
<dbReference type="Proteomes" id="UP000572817">
    <property type="component" value="Unassembled WGS sequence"/>
</dbReference>
<proteinExistence type="predicted"/>
<evidence type="ECO:0000313" key="2">
    <source>
        <dbReference type="EMBL" id="KAF4306956.1"/>
    </source>
</evidence>
<name>A0A8H4N5S3_9PEZI</name>
<accession>A0A8H4N5S3</accession>
<feature type="chain" id="PRO_5034439196" evidence="1">
    <location>
        <begin position="19"/>
        <end position="256"/>
    </location>
</feature>
<dbReference type="AlphaFoldDB" id="A0A8H4N5S3"/>
<dbReference type="EMBL" id="WWBZ02000033">
    <property type="protein sequence ID" value="KAF4306956.1"/>
    <property type="molecule type" value="Genomic_DNA"/>
</dbReference>
<evidence type="ECO:0000313" key="3">
    <source>
        <dbReference type="Proteomes" id="UP000572817"/>
    </source>
</evidence>
<comment type="caution">
    <text evidence="2">The sequence shown here is derived from an EMBL/GenBank/DDBJ whole genome shotgun (WGS) entry which is preliminary data.</text>
</comment>
<organism evidence="2 3">
    <name type="scientific">Botryosphaeria dothidea</name>
    <dbReference type="NCBI Taxonomy" id="55169"/>
    <lineage>
        <taxon>Eukaryota</taxon>
        <taxon>Fungi</taxon>
        <taxon>Dikarya</taxon>
        <taxon>Ascomycota</taxon>
        <taxon>Pezizomycotina</taxon>
        <taxon>Dothideomycetes</taxon>
        <taxon>Dothideomycetes incertae sedis</taxon>
        <taxon>Botryosphaeriales</taxon>
        <taxon>Botryosphaeriaceae</taxon>
        <taxon>Botryosphaeria</taxon>
    </lineage>
</organism>
<gene>
    <name evidence="2" type="ORF">GTA08_BOTSDO06012</name>
</gene>
<reference evidence="2" key="1">
    <citation type="submission" date="2020-04" db="EMBL/GenBank/DDBJ databases">
        <title>Genome Assembly and Annotation of Botryosphaeria dothidea sdau 11-99, a Latent Pathogen of Apple Fruit Ring Rot in China.</title>
        <authorList>
            <person name="Yu C."/>
            <person name="Diao Y."/>
            <person name="Lu Q."/>
            <person name="Zhao J."/>
            <person name="Cui S."/>
            <person name="Peng C."/>
            <person name="He B."/>
            <person name="Liu H."/>
        </authorList>
    </citation>
    <scope>NUCLEOTIDE SEQUENCE [LARGE SCALE GENOMIC DNA]</scope>
    <source>
        <strain evidence="2">Sdau11-99</strain>
    </source>
</reference>
<dbReference type="OrthoDB" id="3940197at2759"/>
<keyword evidence="1" id="KW-0732">Signal</keyword>
<feature type="signal peptide" evidence="1">
    <location>
        <begin position="1"/>
        <end position="18"/>
    </location>
</feature>